<organism evidence="3 4">
    <name type="scientific">Tenebrio molitor</name>
    <name type="common">Yellow mealworm beetle</name>
    <dbReference type="NCBI Taxonomy" id="7067"/>
    <lineage>
        <taxon>Eukaryota</taxon>
        <taxon>Metazoa</taxon>
        <taxon>Ecdysozoa</taxon>
        <taxon>Arthropoda</taxon>
        <taxon>Hexapoda</taxon>
        <taxon>Insecta</taxon>
        <taxon>Pterygota</taxon>
        <taxon>Neoptera</taxon>
        <taxon>Endopterygota</taxon>
        <taxon>Coleoptera</taxon>
        <taxon>Polyphaga</taxon>
        <taxon>Cucujiformia</taxon>
        <taxon>Tenebrionidae</taxon>
        <taxon>Tenebrio</taxon>
    </lineage>
</organism>
<sequence>MGALVIASLFLMGLIVTEAKSLPQESPPFAYMVKGMAVPPPHSASPAEYQRLQATATNYQPFPIKGYHYSSYSPSYEILSPSYATQPHQAEEYSAEHREGEFENQEQFLGDLQGYAHYKTSNSFNFEGPRQLETINTKSYHKEVEPYDVAGFTQDDHQHDEEHAEVHYHQHKHVHKHNHKQEHLHNHKQQHQHQHGHKHQHQGQHDHKHVGEHKHDHQQKHVHIIMGNTNMTTSIIKTTNTIIIMDTSIRIIPITNMNIIRTTSMIIITPTAIKGCTNISIIIKGRTSINTDTSTSPGITMDTSTGMDISTATTSIERIVLVFKVYCLTEASVFLIKLFLVGAVGGVTVLQSEDPSYFQYFPPTNYDNLQYLHSAANYITNPVVGNYEVVPSKKLDYGEGRVLYDVDHRPVEDYYEDEDDGARKYDEESEGGTNLFQRAHGFSKSKGKKEVHYHKHKHVHEHNHKQEHVHKHKQDHMAATNMVISIAVSTNTRTITNTPITAITNMTTKRITNMATTTVTNTNTNRSTNMTTDTKGITDTITTTDMVISIRTITNRTTSIVTTMMASTSIPISTSMGITDTTTTNTDTSISMAISISNIIDCRLFAVEFYYYVSHQVHSDTAVKKSRHASRRVLFIDTGNRRGCRDNNASTRQHNAYLEYHFVGCANLFKMAKTVVWDSRFEEVVLDETRTRQTPKTYFTSRINATPRTTSKTYLEVRPSGQHEEAGVVTELALTVGSRRNFRSSPRRVYFGKHMSAPNLPTDTRTAEVRLHRPHFAGLVPLQEALEMPIC</sequence>
<evidence type="ECO:0000313" key="3">
    <source>
        <dbReference type="EMBL" id="KAH0812097.1"/>
    </source>
</evidence>
<reference evidence="3" key="1">
    <citation type="journal article" date="2020" name="J Insects Food Feed">
        <title>The yellow mealworm (Tenebrio molitor) genome: a resource for the emerging insects as food and feed industry.</title>
        <authorList>
            <person name="Eriksson T."/>
            <person name="Andere A."/>
            <person name="Kelstrup H."/>
            <person name="Emery V."/>
            <person name="Picard C."/>
        </authorList>
    </citation>
    <scope>NUCLEOTIDE SEQUENCE</scope>
    <source>
        <strain evidence="3">Stoneville</strain>
        <tissue evidence="3">Whole head</tissue>
    </source>
</reference>
<keyword evidence="2" id="KW-0732">Signal</keyword>
<evidence type="ECO:0000313" key="4">
    <source>
        <dbReference type="Proteomes" id="UP000719412"/>
    </source>
</evidence>
<protein>
    <submittedName>
        <fullName evidence="3">Uncharacterized protein</fullName>
    </submittedName>
</protein>
<accession>A0A8J6HCX0</accession>
<gene>
    <name evidence="3" type="ORF">GEV33_010694</name>
</gene>
<feature type="chain" id="PRO_5035303441" evidence="2">
    <location>
        <begin position="20"/>
        <end position="791"/>
    </location>
</feature>
<reference evidence="3" key="2">
    <citation type="submission" date="2021-08" db="EMBL/GenBank/DDBJ databases">
        <authorList>
            <person name="Eriksson T."/>
        </authorList>
    </citation>
    <scope>NUCLEOTIDE SEQUENCE</scope>
    <source>
        <strain evidence="3">Stoneville</strain>
        <tissue evidence="3">Whole head</tissue>
    </source>
</reference>
<dbReference type="Proteomes" id="UP000719412">
    <property type="component" value="Unassembled WGS sequence"/>
</dbReference>
<proteinExistence type="predicted"/>
<evidence type="ECO:0000256" key="1">
    <source>
        <dbReference type="SAM" id="MobiDB-lite"/>
    </source>
</evidence>
<dbReference type="EMBL" id="JABDTM020026298">
    <property type="protein sequence ID" value="KAH0812097.1"/>
    <property type="molecule type" value="Genomic_DNA"/>
</dbReference>
<comment type="caution">
    <text evidence="3">The sequence shown here is derived from an EMBL/GenBank/DDBJ whole genome shotgun (WGS) entry which is preliminary data.</text>
</comment>
<keyword evidence="4" id="KW-1185">Reference proteome</keyword>
<dbReference type="AlphaFoldDB" id="A0A8J6HCX0"/>
<name>A0A8J6HCX0_TENMO</name>
<evidence type="ECO:0000256" key="2">
    <source>
        <dbReference type="SAM" id="SignalP"/>
    </source>
</evidence>
<feature type="signal peptide" evidence="2">
    <location>
        <begin position="1"/>
        <end position="19"/>
    </location>
</feature>
<feature type="region of interest" description="Disordered" evidence="1">
    <location>
        <begin position="183"/>
        <end position="211"/>
    </location>
</feature>